<dbReference type="CDD" id="cd16429">
    <property type="entry name" value="VirB10"/>
    <property type="match status" value="1"/>
</dbReference>
<evidence type="ECO:0000256" key="8">
    <source>
        <dbReference type="SAM" id="Phobius"/>
    </source>
</evidence>
<organism evidence="9 10">
    <name type="scientific">Neisseria iguanae</name>
    <dbReference type="NCBI Taxonomy" id="90242"/>
    <lineage>
        <taxon>Bacteria</taxon>
        <taxon>Pseudomonadati</taxon>
        <taxon>Pseudomonadota</taxon>
        <taxon>Betaproteobacteria</taxon>
        <taxon>Neisseriales</taxon>
        <taxon>Neisseriaceae</taxon>
        <taxon>Neisseria</taxon>
    </lineage>
</organism>
<feature type="transmembrane region" description="Helical" evidence="8">
    <location>
        <begin position="43"/>
        <end position="63"/>
    </location>
</feature>
<evidence type="ECO:0000313" key="9">
    <source>
        <dbReference type="EMBL" id="PSJ81302.1"/>
    </source>
</evidence>
<feature type="region of interest" description="Disordered" evidence="7">
    <location>
        <begin position="67"/>
        <end position="86"/>
    </location>
</feature>
<feature type="compositionally biased region" description="Basic and acidic residues" evidence="7">
    <location>
        <begin position="136"/>
        <end position="149"/>
    </location>
</feature>
<feature type="compositionally biased region" description="Basic and acidic residues" evidence="7">
    <location>
        <begin position="69"/>
        <end position="86"/>
    </location>
</feature>
<evidence type="ECO:0000313" key="10">
    <source>
        <dbReference type="Proteomes" id="UP000241868"/>
    </source>
</evidence>
<keyword evidence="4 8" id="KW-0812">Transmembrane</keyword>
<reference evidence="9 10" key="1">
    <citation type="submission" date="2018-03" db="EMBL/GenBank/DDBJ databases">
        <title>Neisseria weixii sp. nov., isolated from the intestinal contents of Tibetan Plateau pika (Ochotona curzoniae) in Yushu, Qinghai Province, China.</title>
        <authorList>
            <person name="Gui Z."/>
        </authorList>
    </citation>
    <scope>NUCLEOTIDE SEQUENCE [LARGE SCALE GENOMIC DNA]</scope>
    <source>
        <strain evidence="9 10">ATCC 51483</strain>
    </source>
</reference>
<evidence type="ECO:0000256" key="2">
    <source>
        <dbReference type="ARBA" id="ARBA00010265"/>
    </source>
</evidence>
<feature type="compositionally biased region" description="Low complexity" evidence="7">
    <location>
        <begin position="104"/>
        <end position="120"/>
    </location>
</feature>
<feature type="region of interest" description="Disordered" evidence="7">
    <location>
        <begin position="100"/>
        <end position="154"/>
    </location>
</feature>
<dbReference type="Proteomes" id="UP000241868">
    <property type="component" value="Unassembled WGS sequence"/>
</dbReference>
<dbReference type="Gene3D" id="2.40.128.260">
    <property type="entry name" value="Type IV secretion system, VirB10/TraB/TrbI"/>
    <property type="match status" value="2"/>
</dbReference>
<evidence type="ECO:0000256" key="4">
    <source>
        <dbReference type="ARBA" id="ARBA00022692"/>
    </source>
</evidence>
<accession>A0A2P7U2V3</accession>
<name>A0A2P7U2V3_9NEIS</name>
<feature type="compositionally biased region" description="Basic and acidic residues" evidence="7">
    <location>
        <begin position="1"/>
        <end position="10"/>
    </location>
</feature>
<evidence type="ECO:0000256" key="5">
    <source>
        <dbReference type="ARBA" id="ARBA00022989"/>
    </source>
</evidence>
<sequence>MKQNEIRPDDEQPSLQERIGDDSIERGIPTDLNVKSRSTMKNMMFLFAALAVAGVSAAALFNYSGGSDEVEKKTEEEVVDGKADSKNFKAEQDEILEMAPDTPPAAASKPAAASEARSASNPQPPKTDPETGSETVVRKEIPPDERFDVDLSPQGMDGGTVSGAAAATLTNIRPDSTVVGETDVGSSISSGNPLTARLSPGNYKPTVAESRGDLTYVLNRGTGIPCVTTTKIVTTHPGLTRCQVARDVYSANGKTVLVERGSTIIGEQTSALTHGQARVFVLWNTLETPEGIRVALDSPGGDSLGASGHPAKVNYHFWQRFGGAIMISMIGDIGNGFSNGQNRTSGNNNHISYENTGNTAQEMATEALKNSINIPPTGYVNQGTEIMVFVARDVDFSGVYENVTVSNRY</sequence>
<evidence type="ECO:0000256" key="3">
    <source>
        <dbReference type="ARBA" id="ARBA00022475"/>
    </source>
</evidence>
<dbReference type="OrthoDB" id="9766860at2"/>
<gene>
    <name evidence="9" type="ORF">C7N83_01085</name>
</gene>
<evidence type="ECO:0000256" key="1">
    <source>
        <dbReference type="ARBA" id="ARBA00004162"/>
    </source>
</evidence>
<comment type="caution">
    <text evidence="9">The sequence shown here is derived from an EMBL/GenBank/DDBJ whole genome shotgun (WGS) entry which is preliminary data.</text>
</comment>
<keyword evidence="3" id="KW-1003">Cell membrane</keyword>
<comment type="similarity">
    <text evidence="2">Belongs to the TrbI/VirB10 family.</text>
</comment>
<dbReference type="GO" id="GO:0005886">
    <property type="term" value="C:plasma membrane"/>
    <property type="evidence" value="ECO:0007669"/>
    <property type="project" value="UniProtKB-SubCell"/>
</dbReference>
<dbReference type="EMBL" id="PXYY01000004">
    <property type="protein sequence ID" value="PSJ81302.1"/>
    <property type="molecule type" value="Genomic_DNA"/>
</dbReference>
<proteinExistence type="inferred from homology"/>
<feature type="region of interest" description="Disordered" evidence="7">
    <location>
        <begin position="182"/>
        <end position="203"/>
    </location>
</feature>
<dbReference type="NCBIfam" id="NF038091">
    <property type="entry name" value="T4SS_VirB10"/>
    <property type="match status" value="1"/>
</dbReference>
<keyword evidence="6 8" id="KW-0472">Membrane</keyword>
<keyword evidence="5 8" id="KW-1133">Transmembrane helix</keyword>
<feature type="compositionally biased region" description="Polar residues" evidence="7">
    <location>
        <begin position="184"/>
        <end position="193"/>
    </location>
</feature>
<dbReference type="RefSeq" id="WP_106739995.1">
    <property type="nucleotide sequence ID" value="NZ_PXYY01000004.1"/>
</dbReference>
<dbReference type="Pfam" id="PF03743">
    <property type="entry name" value="TrbI"/>
    <property type="match status" value="1"/>
</dbReference>
<dbReference type="InterPro" id="IPR005498">
    <property type="entry name" value="T4SS_VirB10/TraB/TrbI"/>
</dbReference>
<keyword evidence="10" id="KW-1185">Reference proteome</keyword>
<comment type="subcellular location">
    <subcellularLocation>
        <location evidence="1">Cell membrane</location>
        <topology evidence="1">Single-pass membrane protein</topology>
    </subcellularLocation>
</comment>
<dbReference type="InterPro" id="IPR047695">
    <property type="entry name" value="T4SS_VirB10/PtlG"/>
</dbReference>
<evidence type="ECO:0000256" key="6">
    <source>
        <dbReference type="ARBA" id="ARBA00023136"/>
    </source>
</evidence>
<dbReference type="AlphaFoldDB" id="A0A2P7U2V3"/>
<evidence type="ECO:0000256" key="7">
    <source>
        <dbReference type="SAM" id="MobiDB-lite"/>
    </source>
</evidence>
<feature type="region of interest" description="Disordered" evidence="7">
    <location>
        <begin position="1"/>
        <end position="30"/>
    </location>
</feature>
<protein>
    <submittedName>
        <fullName evidence="9">Type VI secretion protein</fullName>
    </submittedName>
</protein>
<dbReference type="InterPro" id="IPR042217">
    <property type="entry name" value="T4SS_VirB10/TrbI"/>
</dbReference>